<evidence type="ECO:0000256" key="5">
    <source>
        <dbReference type="ARBA" id="ARBA00022989"/>
    </source>
</evidence>
<evidence type="ECO:0000256" key="2">
    <source>
        <dbReference type="ARBA" id="ARBA00022676"/>
    </source>
</evidence>
<dbReference type="EC" id="2.4.-.-" evidence="8"/>
<evidence type="ECO:0000313" key="9">
    <source>
        <dbReference type="Proteomes" id="UP001368654"/>
    </source>
</evidence>
<evidence type="ECO:0000256" key="6">
    <source>
        <dbReference type="ARBA" id="ARBA00023136"/>
    </source>
</evidence>
<organism evidence="8 9">
    <name type="scientific">Microbacterium marmarense</name>
    <dbReference type="NCBI Taxonomy" id="3122051"/>
    <lineage>
        <taxon>Bacteria</taxon>
        <taxon>Bacillati</taxon>
        <taxon>Actinomycetota</taxon>
        <taxon>Actinomycetes</taxon>
        <taxon>Micrococcales</taxon>
        <taxon>Microbacteriaceae</taxon>
        <taxon>Microbacterium</taxon>
    </lineage>
</organism>
<keyword evidence="9" id="KW-1185">Reference proteome</keyword>
<protein>
    <submittedName>
        <fullName evidence="8">Glycosyltransferase</fullName>
        <ecNumber evidence="8">2.4.-.-</ecNumber>
    </submittedName>
</protein>
<feature type="transmembrane region" description="Helical" evidence="7">
    <location>
        <begin position="476"/>
        <end position="497"/>
    </location>
</feature>
<evidence type="ECO:0000313" key="8">
    <source>
        <dbReference type="EMBL" id="MEJ1154446.1"/>
    </source>
</evidence>
<accession>A0ABU8LQA8</accession>
<keyword evidence="6 7" id="KW-0472">Membrane</keyword>
<keyword evidence="3 8" id="KW-0808">Transferase</keyword>
<dbReference type="Proteomes" id="UP001368654">
    <property type="component" value="Unassembled WGS sequence"/>
</dbReference>
<evidence type="ECO:0000256" key="1">
    <source>
        <dbReference type="ARBA" id="ARBA00004127"/>
    </source>
</evidence>
<dbReference type="EMBL" id="JBBDGL010000001">
    <property type="protein sequence ID" value="MEJ1154446.1"/>
    <property type="molecule type" value="Genomic_DNA"/>
</dbReference>
<keyword evidence="2 8" id="KW-0328">Glycosyltransferase</keyword>
<reference evidence="8 9" key="1">
    <citation type="submission" date="2024-02" db="EMBL/GenBank/DDBJ databases">
        <authorList>
            <person name="Saticioglu I.B."/>
        </authorList>
    </citation>
    <scope>NUCLEOTIDE SEQUENCE [LARGE SCALE GENOMIC DNA]</scope>
    <source>
        <strain evidence="8 9">Mu-86</strain>
    </source>
</reference>
<evidence type="ECO:0000256" key="3">
    <source>
        <dbReference type="ARBA" id="ARBA00022679"/>
    </source>
</evidence>
<feature type="transmembrane region" description="Helical" evidence="7">
    <location>
        <begin position="619"/>
        <end position="638"/>
    </location>
</feature>
<evidence type="ECO:0000256" key="4">
    <source>
        <dbReference type="ARBA" id="ARBA00022692"/>
    </source>
</evidence>
<comment type="caution">
    <text evidence="8">The sequence shown here is derived from an EMBL/GenBank/DDBJ whole genome shotgun (WGS) entry which is preliminary data.</text>
</comment>
<keyword evidence="5 7" id="KW-1133">Transmembrane helix</keyword>
<sequence length="653" mass="72252">MSARLVFIRIVAALSVILGANYVAWRWLESVNWSAWWIAVPLVLAETYSLVDTFFFSLTMWRARDRPAPVSAPEGTVDVFITTYNESIEMVLATALAAQRIAYPHETWILDDGARDDMKEAARAAGIGYIRRSNDWDDKPRHAKAGNLNNALFQTEGEFLLILDADQIPDPLILHRTLGYFADDPAVALVQTPQWFGNVDDADPLGSQAPLFYGPIQQGKDGWNAAFFCGSNAVLRRDALMQLGIVGYVRDLERSTMRTLRAAESMLAKAVRRRELDPDVGRQLKSLVADVSGARSEIAAGAAIGDVTYRLQAAVNKASRQLVARDFANLRADLAMIESLPVERDAELDAVVIDDDALDALANHEFSPLAAVESVSALLHALRVDRPDEAQPVQPLATISVTEDMATAMQLHALGWRSVYHHEILAVGLAPEDLRTMLKQRLRWAQGTLQVMLRDNPLVKKGLSAGQRLMYFSTMWSYISGYAAIVYLAAPVIYLVFGVLPVTAWSVDFFARFIPYFLVNQILFLVVARGLRTWRGQQYSLALFPVWIVACSTAFANVVFGRPLSFVVTRKDGSTREGFPWREIWPQLIAIAVLSLALIIGLGRLAVGTADGTGTLVNTVWVIYDLVVLSVIIQAALYRGPAREGTTFREEPS</sequence>
<gene>
    <name evidence="8" type="ORF">WDU96_02395</name>
</gene>
<dbReference type="SUPFAM" id="SSF53448">
    <property type="entry name" value="Nucleotide-diphospho-sugar transferases"/>
    <property type="match status" value="2"/>
</dbReference>
<dbReference type="Gene3D" id="3.90.550.10">
    <property type="entry name" value="Spore Coat Polysaccharide Biosynthesis Protein SpsA, Chain A"/>
    <property type="match status" value="2"/>
</dbReference>
<dbReference type="CDD" id="cd06421">
    <property type="entry name" value="CESA_CelA_like"/>
    <property type="match status" value="1"/>
</dbReference>
<dbReference type="GO" id="GO:0016757">
    <property type="term" value="F:glycosyltransferase activity"/>
    <property type="evidence" value="ECO:0007669"/>
    <property type="project" value="UniProtKB-KW"/>
</dbReference>
<keyword evidence="4 7" id="KW-0812">Transmembrane</keyword>
<feature type="transmembrane region" description="Helical" evidence="7">
    <location>
        <begin position="509"/>
        <end position="528"/>
    </location>
</feature>
<dbReference type="InterPro" id="IPR050321">
    <property type="entry name" value="Glycosyltr_2/OpgH_subfam"/>
</dbReference>
<dbReference type="PANTHER" id="PTHR43867">
    <property type="entry name" value="CELLULOSE SYNTHASE CATALYTIC SUBUNIT A [UDP-FORMING]"/>
    <property type="match status" value="1"/>
</dbReference>
<dbReference type="InterPro" id="IPR029044">
    <property type="entry name" value="Nucleotide-diphossugar_trans"/>
</dbReference>
<feature type="transmembrane region" description="Helical" evidence="7">
    <location>
        <begin position="584"/>
        <end position="607"/>
    </location>
</feature>
<proteinExistence type="predicted"/>
<name>A0ABU8LQA8_9MICO</name>
<feature type="transmembrane region" description="Helical" evidence="7">
    <location>
        <begin position="34"/>
        <end position="56"/>
    </location>
</feature>
<feature type="transmembrane region" description="Helical" evidence="7">
    <location>
        <begin position="540"/>
        <end position="564"/>
    </location>
</feature>
<dbReference type="Pfam" id="PF03552">
    <property type="entry name" value="Cellulose_synt"/>
    <property type="match status" value="1"/>
</dbReference>
<evidence type="ECO:0000256" key="7">
    <source>
        <dbReference type="SAM" id="Phobius"/>
    </source>
</evidence>
<dbReference type="PANTHER" id="PTHR43867:SF2">
    <property type="entry name" value="CELLULOSE SYNTHASE CATALYTIC SUBUNIT A [UDP-FORMING]"/>
    <property type="match status" value="1"/>
</dbReference>
<comment type="subcellular location">
    <subcellularLocation>
        <location evidence="1">Endomembrane system</location>
        <topology evidence="1">Multi-pass membrane protein</topology>
    </subcellularLocation>
</comment>
<dbReference type="InterPro" id="IPR005150">
    <property type="entry name" value="Cellulose_synth"/>
</dbReference>
<dbReference type="RefSeq" id="WP_337336883.1">
    <property type="nucleotide sequence ID" value="NZ_JBBDGL010000001.1"/>
</dbReference>
<feature type="transmembrane region" description="Helical" evidence="7">
    <location>
        <begin position="7"/>
        <end position="28"/>
    </location>
</feature>